<dbReference type="EMBL" id="CP109106">
    <property type="protein sequence ID" value="WSB73655.1"/>
    <property type="molecule type" value="Genomic_DNA"/>
</dbReference>
<name>A0ABZ1FTC5_9ACTN</name>
<evidence type="ECO:0000313" key="2">
    <source>
        <dbReference type="EMBL" id="WSB73655.1"/>
    </source>
</evidence>
<dbReference type="Pfam" id="PF05368">
    <property type="entry name" value="NmrA"/>
    <property type="match status" value="1"/>
</dbReference>
<dbReference type="RefSeq" id="WP_326623274.1">
    <property type="nucleotide sequence ID" value="NZ_CP108347.1"/>
</dbReference>
<dbReference type="Proteomes" id="UP001344251">
    <property type="component" value="Chromosome"/>
</dbReference>
<dbReference type="Gene3D" id="3.90.25.10">
    <property type="entry name" value="UDP-galactose 4-epimerase, domain 1"/>
    <property type="match status" value="1"/>
</dbReference>
<dbReference type="Gene3D" id="3.40.50.720">
    <property type="entry name" value="NAD(P)-binding Rossmann-like Domain"/>
    <property type="match status" value="1"/>
</dbReference>
<evidence type="ECO:0000259" key="1">
    <source>
        <dbReference type="Pfam" id="PF05368"/>
    </source>
</evidence>
<sequence>MFVIMGANGQTGGAVARTLLEQGRPVRVVLRPGRDGQDWHSRGAQVAHADVQDATALSDAFAGARAVYVLNPPDYASDDMLASGHAVADAYRTALDAGGVRAVALSSIGAQHPEGTGNIVTTHILEQALRPLGASFVRAGNFMTNWLPSLPAMRTGALPTFFAPLDRPVPHVAVADIAATLVRELQRTDSRTIELAAPADYTPADVATAFCAALGRPVTAQVIERAQWEQTLSQFGMPQAAIGSWVEMWEGFNTGHIRFEGSPERGQVTIEDFAKAGLAQREAQQ</sequence>
<dbReference type="InterPro" id="IPR036291">
    <property type="entry name" value="NAD(P)-bd_dom_sf"/>
</dbReference>
<organism evidence="2 3">
    <name type="scientific">Streptomyces decoyicus</name>
    <dbReference type="NCBI Taxonomy" id="249567"/>
    <lineage>
        <taxon>Bacteria</taxon>
        <taxon>Bacillati</taxon>
        <taxon>Actinomycetota</taxon>
        <taxon>Actinomycetes</taxon>
        <taxon>Kitasatosporales</taxon>
        <taxon>Streptomycetaceae</taxon>
        <taxon>Streptomyces</taxon>
    </lineage>
</organism>
<keyword evidence="3" id="KW-1185">Reference proteome</keyword>
<dbReference type="PANTHER" id="PTHR43162">
    <property type="match status" value="1"/>
</dbReference>
<proteinExistence type="predicted"/>
<dbReference type="PANTHER" id="PTHR43162:SF1">
    <property type="entry name" value="PRESTALK A DIFFERENTIATION PROTEIN A"/>
    <property type="match status" value="1"/>
</dbReference>
<dbReference type="SUPFAM" id="SSF51735">
    <property type="entry name" value="NAD(P)-binding Rossmann-fold domains"/>
    <property type="match status" value="1"/>
</dbReference>
<dbReference type="InterPro" id="IPR008030">
    <property type="entry name" value="NmrA-like"/>
</dbReference>
<dbReference type="InterPro" id="IPR051604">
    <property type="entry name" value="Ergot_Alk_Oxidoreductase"/>
</dbReference>
<protein>
    <submittedName>
        <fullName evidence="2">NmrA family NAD(P)-binding protein</fullName>
    </submittedName>
</protein>
<reference evidence="2 3" key="1">
    <citation type="submission" date="2022-10" db="EMBL/GenBank/DDBJ databases">
        <title>The complete genomes of actinobacterial strains from the NBC collection.</title>
        <authorList>
            <person name="Joergensen T.S."/>
            <person name="Alvarez Arevalo M."/>
            <person name="Sterndorff E.B."/>
            <person name="Faurdal D."/>
            <person name="Vuksanovic O."/>
            <person name="Mourched A.-S."/>
            <person name="Charusanti P."/>
            <person name="Shaw S."/>
            <person name="Blin K."/>
            <person name="Weber T."/>
        </authorList>
    </citation>
    <scope>NUCLEOTIDE SEQUENCE [LARGE SCALE GENOMIC DNA]</scope>
    <source>
        <strain evidence="2 3">NBC 01774</strain>
    </source>
</reference>
<accession>A0ABZ1FTC5</accession>
<gene>
    <name evidence="2" type="ORF">OG863_40135</name>
</gene>
<evidence type="ECO:0000313" key="3">
    <source>
        <dbReference type="Proteomes" id="UP001344251"/>
    </source>
</evidence>
<feature type="domain" description="NmrA-like" evidence="1">
    <location>
        <begin position="3"/>
        <end position="254"/>
    </location>
</feature>